<evidence type="ECO:0000259" key="2">
    <source>
        <dbReference type="PROSITE" id="PS50010"/>
    </source>
</evidence>
<dbReference type="SMART" id="SM00325">
    <property type="entry name" value="RhoGEF"/>
    <property type="match status" value="1"/>
</dbReference>
<dbReference type="AlphaFoldDB" id="A0AAN7D8B1"/>
<accession>A0AAN7D8B1</accession>
<dbReference type="EMBL" id="JASEJX010000021">
    <property type="protein sequence ID" value="KAK4512379.1"/>
    <property type="molecule type" value="Genomic_DNA"/>
</dbReference>
<dbReference type="Pfam" id="PF00621">
    <property type="entry name" value="RhoGEF"/>
    <property type="match status" value="1"/>
</dbReference>
<dbReference type="GO" id="GO:0005737">
    <property type="term" value="C:cytoplasm"/>
    <property type="evidence" value="ECO:0007669"/>
    <property type="project" value="TreeGrafter"/>
</dbReference>
<proteinExistence type="predicted"/>
<feature type="region of interest" description="Disordered" evidence="1">
    <location>
        <begin position="17"/>
        <end position="88"/>
    </location>
</feature>
<feature type="compositionally biased region" description="Low complexity" evidence="1">
    <location>
        <begin position="128"/>
        <end position="142"/>
    </location>
</feature>
<dbReference type="InterPro" id="IPR000219">
    <property type="entry name" value="DH_dom"/>
</dbReference>
<dbReference type="PANTHER" id="PTHR12673:SF159">
    <property type="entry name" value="LD03170P"/>
    <property type="match status" value="1"/>
</dbReference>
<dbReference type="SUPFAM" id="SSF48065">
    <property type="entry name" value="DBL homology domain (DH-domain)"/>
    <property type="match status" value="1"/>
</dbReference>
<feature type="region of interest" description="Disordered" evidence="1">
    <location>
        <begin position="156"/>
        <end position="177"/>
    </location>
</feature>
<reference evidence="3 4" key="1">
    <citation type="submission" date="2022-11" db="EMBL/GenBank/DDBJ databases">
        <title>Mucor velutinosus strain NIH1002 WGS.</title>
        <authorList>
            <person name="Subramanian P."/>
            <person name="Mullikin J.C."/>
            <person name="Segre J.A."/>
            <person name="Zelazny A.M."/>
        </authorList>
    </citation>
    <scope>NUCLEOTIDE SEQUENCE [LARGE SCALE GENOMIC DNA]</scope>
    <source>
        <strain evidence="3 4">NIH1002</strain>
    </source>
</reference>
<dbReference type="Proteomes" id="UP001304243">
    <property type="component" value="Unassembled WGS sequence"/>
</dbReference>
<name>A0AAN7D8B1_9FUNG</name>
<evidence type="ECO:0000313" key="4">
    <source>
        <dbReference type="Proteomes" id="UP001304243"/>
    </source>
</evidence>
<organism evidence="3 4">
    <name type="scientific">Mucor velutinosus</name>
    <dbReference type="NCBI Taxonomy" id="708070"/>
    <lineage>
        <taxon>Eukaryota</taxon>
        <taxon>Fungi</taxon>
        <taxon>Fungi incertae sedis</taxon>
        <taxon>Mucoromycota</taxon>
        <taxon>Mucoromycotina</taxon>
        <taxon>Mucoromycetes</taxon>
        <taxon>Mucorales</taxon>
        <taxon>Mucorineae</taxon>
        <taxon>Mucoraceae</taxon>
        <taxon>Mucor</taxon>
    </lineage>
</organism>
<dbReference type="RefSeq" id="XP_064679045.1">
    <property type="nucleotide sequence ID" value="XM_064822445.1"/>
</dbReference>
<evidence type="ECO:0000256" key="1">
    <source>
        <dbReference type="SAM" id="MobiDB-lite"/>
    </source>
</evidence>
<feature type="domain" description="DH" evidence="2">
    <location>
        <begin position="318"/>
        <end position="498"/>
    </location>
</feature>
<dbReference type="Gene3D" id="1.20.900.10">
    <property type="entry name" value="Dbl homology (DH) domain"/>
    <property type="match status" value="1"/>
</dbReference>
<dbReference type="CDD" id="cd00160">
    <property type="entry name" value="RhoGEF"/>
    <property type="match status" value="1"/>
</dbReference>
<dbReference type="PROSITE" id="PS50010">
    <property type="entry name" value="DH_2"/>
    <property type="match status" value="1"/>
</dbReference>
<sequence>MSIDVCNNDSLLLKKATAAASKNDSTNDTKTKKNRSSSFSKLQTLVASVSRRRTKQKGTLECKSNVSLPQPQPAPMPQLPPTNLKLKPSLSARPFSQFFFPSAKEEEDEEPTNRPTRATIARQISFSPPSSLQQKQQQTKNRQLNRHSIAIDFIDRQQQQQQTEESNSSSSSSRSSSLKTIRLLDDFTIKEEEEEEERQFINTVQSDIALSSTSIKRDYCISRSISQNKEKRLSGVVNVARARTVLGLDSLKSKETRAIHVWKNTITQLLSANPDQDYVVDNDKSELYKIMAHPALTPEDPLERQRFVRQSSPKDLAMVKFILNELIETEKSYNQLLVLIQDRYMRPMLAASQAKDPLVKSTDIPILFNHLPELVQLSDNLLQSFQSTSNVGQVFRSFESSFVVFLKYAMHYRTNIKTIKRACSNALFIKIDQESLSRRDTNRLGMSDYFIAPIQRIPRYCLMMKDLQKYVHPFDTNYAELDLALKILTGLAVAMDYDPYGTLISHHFMWGSRPHHGLGGQETLGTRYT</sequence>
<feature type="compositionally biased region" description="Pro residues" evidence="1">
    <location>
        <begin position="70"/>
        <end position="80"/>
    </location>
</feature>
<feature type="region of interest" description="Disordered" evidence="1">
    <location>
        <begin position="124"/>
        <end position="143"/>
    </location>
</feature>
<dbReference type="InterPro" id="IPR051092">
    <property type="entry name" value="FYVE_RhoGEF_PH"/>
</dbReference>
<dbReference type="GO" id="GO:0005085">
    <property type="term" value="F:guanyl-nucleotide exchange factor activity"/>
    <property type="evidence" value="ECO:0007669"/>
    <property type="project" value="InterPro"/>
</dbReference>
<comment type="caution">
    <text evidence="3">The sequence shown here is derived from an EMBL/GenBank/DDBJ whole genome shotgun (WGS) entry which is preliminary data.</text>
</comment>
<dbReference type="GeneID" id="89946779"/>
<protein>
    <recommendedName>
        <fullName evidence="2">DH domain-containing protein</fullName>
    </recommendedName>
</protein>
<keyword evidence="4" id="KW-1185">Reference proteome</keyword>
<dbReference type="PANTHER" id="PTHR12673">
    <property type="entry name" value="FACIOGENITAL DYSPLASIA PROTEIN"/>
    <property type="match status" value="1"/>
</dbReference>
<dbReference type="InterPro" id="IPR035899">
    <property type="entry name" value="DBL_dom_sf"/>
</dbReference>
<gene>
    <name evidence="3" type="ORF">ATC70_003077</name>
</gene>
<evidence type="ECO:0000313" key="3">
    <source>
        <dbReference type="EMBL" id="KAK4512379.1"/>
    </source>
</evidence>